<comment type="caution">
    <text evidence="3">The sequence shown here is derived from an EMBL/GenBank/DDBJ whole genome shotgun (WGS) entry which is preliminary data.</text>
</comment>
<gene>
    <name evidence="3" type="ORF">V2E39_21130</name>
</gene>
<dbReference type="Pfam" id="PF07463">
    <property type="entry name" value="NUMOD4"/>
    <property type="match status" value="1"/>
</dbReference>
<organism evidence="3 4">
    <name type="scientific">Chryseobacterium arthrosphaerae</name>
    <dbReference type="NCBI Taxonomy" id="651561"/>
    <lineage>
        <taxon>Bacteria</taxon>
        <taxon>Pseudomonadati</taxon>
        <taxon>Bacteroidota</taxon>
        <taxon>Flavobacteriia</taxon>
        <taxon>Flavobacteriales</taxon>
        <taxon>Weeksellaceae</taxon>
        <taxon>Chryseobacterium group</taxon>
        <taxon>Chryseobacterium</taxon>
    </lineage>
</organism>
<dbReference type="InterPro" id="IPR003615">
    <property type="entry name" value="HNH_nuc"/>
</dbReference>
<feature type="domain" description="NUMOD4" evidence="1">
    <location>
        <begin position="19"/>
        <end position="62"/>
    </location>
</feature>
<protein>
    <submittedName>
        <fullName evidence="3">NUMOD4 domain-containing protein</fullName>
    </submittedName>
</protein>
<feature type="domain" description="HNH nuclease" evidence="2">
    <location>
        <begin position="87"/>
        <end position="115"/>
    </location>
</feature>
<dbReference type="Proteomes" id="UP001350005">
    <property type="component" value="Unassembled WGS sequence"/>
</dbReference>
<dbReference type="InterPro" id="IPR044925">
    <property type="entry name" value="His-Me_finger_sf"/>
</dbReference>
<dbReference type="InterPro" id="IPR010902">
    <property type="entry name" value="NUMOD4"/>
</dbReference>
<proteinExistence type="predicted"/>
<dbReference type="SUPFAM" id="SSF54060">
    <property type="entry name" value="His-Me finger endonucleases"/>
    <property type="match status" value="1"/>
</dbReference>
<evidence type="ECO:0000259" key="2">
    <source>
        <dbReference type="Pfam" id="PF13392"/>
    </source>
</evidence>
<name>A0ABU7R534_9FLAO</name>
<accession>A0ABU7R534</accession>
<dbReference type="Pfam" id="PF13392">
    <property type="entry name" value="HNH_3"/>
    <property type="match status" value="1"/>
</dbReference>
<dbReference type="EMBL" id="JAZGJU010000064">
    <property type="protein sequence ID" value="MEE6129916.1"/>
    <property type="molecule type" value="Genomic_DNA"/>
</dbReference>
<reference evidence="3 4" key="1">
    <citation type="submission" date="2024-01" db="EMBL/GenBank/DDBJ databases">
        <title>Whole genome of Chryseobacterium arthrosphaerae NNCa 2741.</title>
        <authorList>
            <person name="Boriskina E.V."/>
            <person name="Gordinskaya N.A."/>
            <person name="Kropotov V.S."/>
            <person name="Alekseeva A.E."/>
            <person name="Makhova M.A."/>
            <person name="Kryazhev D.V."/>
            <person name="Shkurkina I.S."/>
        </authorList>
    </citation>
    <scope>NUCLEOTIDE SEQUENCE [LARGE SCALE GENOMIC DNA]</scope>
    <source>
        <strain evidence="3 4">NNCa 2741</strain>
    </source>
</reference>
<evidence type="ECO:0000259" key="1">
    <source>
        <dbReference type="Pfam" id="PF07463"/>
    </source>
</evidence>
<sequence length="186" mass="21503">MNVKKKDHLSVGLEDLPGEVWDEVPGYNGNYLISQYSRVKSLIKRNPRILRQSFSSGKYKVVLIGKYGRLISEDIGRLCARVHNRPPEENEVIEYKDGDKLNNRADNLRWISRKESRERTLIRCRTFNIRINAGEANGRAKINGAIAQSIREDKRNKMTYSQIAKKYNISIGIAQRVVQNKTWNVN</sequence>
<evidence type="ECO:0000313" key="4">
    <source>
        <dbReference type="Proteomes" id="UP001350005"/>
    </source>
</evidence>
<keyword evidence="4" id="KW-1185">Reference proteome</keyword>
<dbReference type="Gene3D" id="3.90.75.20">
    <property type="match status" value="1"/>
</dbReference>
<evidence type="ECO:0000313" key="3">
    <source>
        <dbReference type="EMBL" id="MEE6129916.1"/>
    </source>
</evidence>
<dbReference type="RefSeq" id="WP_330937555.1">
    <property type="nucleotide sequence ID" value="NZ_JAZGJU010000064.1"/>
</dbReference>